<evidence type="ECO:0000313" key="5">
    <source>
        <dbReference type="EMBL" id="PSK83193.1"/>
    </source>
</evidence>
<comment type="caution">
    <text evidence="5">The sequence shown here is derived from an EMBL/GenBank/DDBJ whole genome shotgun (WGS) entry which is preliminary data.</text>
</comment>
<dbReference type="AlphaFoldDB" id="A0A2P8CDY2"/>
<dbReference type="InterPro" id="IPR000182">
    <property type="entry name" value="GNAT_dom"/>
</dbReference>
<sequence length="155" mass="17691">MVKLRKYRNEDFDKVIALHQKALEAIGMYRGEGPWDDDLPYLDMIYGGDNGYFLVGEDEGRIVAMGAFRKTTGHLAEIKRMRVDPDYQGTGLALELYTELENEAVSRGYEKFHLETSEPQMAARKFYQKVGFRETGTAIIDGTLSVLMEKDLPQK</sequence>
<reference evidence="5 6" key="1">
    <citation type="submission" date="2018-03" db="EMBL/GenBank/DDBJ databases">
        <title>Genomic Encyclopedia of Archaeal and Bacterial Type Strains, Phase II (KMG-II): from individual species to whole genera.</title>
        <authorList>
            <person name="Goeker M."/>
        </authorList>
    </citation>
    <scope>NUCLEOTIDE SEQUENCE [LARGE SCALE GENOMIC DNA]</scope>
    <source>
        <strain evidence="5 6">DSM 27267</strain>
    </source>
</reference>
<organism evidence="5 6">
    <name type="scientific">Prolixibacter denitrificans</name>
    <dbReference type="NCBI Taxonomy" id="1541063"/>
    <lineage>
        <taxon>Bacteria</taxon>
        <taxon>Pseudomonadati</taxon>
        <taxon>Bacteroidota</taxon>
        <taxon>Bacteroidia</taxon>
        <taxon>Marinilabiliales</taxon>
        <taxon>Prolixibacteraceae</taxon>
        <taxon>Prolixibacter</taxon>
    </lineage>
</organism>
<dbReference type="GO" id="GO:0016747">
    <property type="term" value="F:acyltransferase activity, transferring groups other than amino-acyl groups"/>
    <property type="evidence" value="ECO:0007669"/>
    <property type="project" value="InterPro"/>
</dbReference>
<evidence type="ECO:0000313" key="4">
    <source>
        <dbReference type="EMBL" id="GET21924.1"/>
    </source>
</evidence>
<evidence type="ECO:0000313" key="6">
    <source>
        <dbReference type="Proteomes" id="UP000240621"/>
    </source>
</evidence>
<evidence type="ECO:0000259" key="3">
    <source>
        <dbReference type="PROSITE" id="PS51186"/>
    </source>
</evidence>
<keyword evidence="1 5" id="KW-0808">Transferase</keyword>
<dbReference type="CDD" id="cd04301">
    <property type="entry name" value="NAT_SF"/>
    <property type="match status" value="1"/>
</dbReference>
<evidence type="ECO:0000256" key="1">
    <source>
        <dbReference type="ARBA" id="ARBA00022679"/>
    </source>
</evidence>
<accession>A0A2P8CDY2</accession>
<dbReference type="SUPFAM" id="SSF55729">
    <property type="entry name" value="Acyl-CoA N-acyltransferases (Nat)"/>
    <property type="match status" value="1"/>
</dbReference>
<evidence type="ECO:0000313" key="7">
    <source>
        <dbReference type="Proteomes" id="UP000396862"/>
    </source>
</evidence>
<dbReference type="PANTHER" id="PTHR43877:SF5">
    <property type="entry name" value="BLL8307 PROTEIN"/>
    <property type="match status" value="1"/>
</dbReference>
<dbReference type="Gene3D" id="3.40.630.30">
    <property type="match status" value="1"/>
</dbReference>
<dbReference type="Proteomes" id="UP000240621">
    <property type="component" value="Unassembled WGS sequence"/>
</dbReference>
<dbReference type="InterPro" id="IPR050832">
    <property type="entry name" value="Bact_Acetyltransf"/>
</dbReference>
<protein>
    <submittedName>
        <fullName evidence="5">Acetyltransferase (GNAT) family protein</fullName>
    </submittedName>
    <submittedName>
        <fullName evidence="4">GNAT family N-acetyltransferase</fullName>
    </submittedName>
</protein>
<proteinExistence type="predicted"/>
<dbReference type="EMBL" id="PYGC01000004">
    <property type="protein sequence ID" value="PSK83193.1"/>
    <property type="molecule type" value="Genomic_DNA"/>
</dbReference>
<dbReference type="RefSeq" id="WP_106541996.1">
    <property type="nucleotide sequence ID" value="NZ_BLAU01000001.1"/>
</dbReference>
<gene>
    <name evidence="5" type="ORF">CLV93_104123</name>
    <name evidence="4" type="ORF">JCM18694_21700</name>
</gene>
<keyword evidence="7" id="KW-1185">Reference proteome</keyword>
<evidence type="ECO:0000256" key="2">
    <source>
        <dbReference type="ARBA" id="ARBA00023315"/>
    </source>
</evidence>
<dbReference type="Proteomes" id="UP000396862">
    <property type="component" value="Unassembled WGS sequence"/>
</dbReference>
<dbReference type="EMBL" id="BLAU01000001">
    <property type="protein sequence ID" value="GET21924.1"/>
    <property type="molecule type" value="Genomic_DNA"/>
</dbReference>
<keyword evidence="2" id="KW-0012">Acyltransferase</keyword>
<feature type="domain" description="N-acetyltransferase" evidence="3">
    <location>
        <begin position="2"/>
        <end position="153"/>
    </location>
</feature>
<dbReference type="Pfam" id="PF00583">
    <property type="entry name" value="Acetyltransf_1"/>
    <property type="match status" value="1"/>
</dbReference>
<reference evidence="4 7" key="2">
    <citation type="submission" date="2019-10" db="EMBL/GenBank/DDBJ databases">
        <title>Prolixibacter strains distinguished by the presence of nitrate reductase genes were adept at nitrate-dependent anaerobic corrosion of metallic iron and carbon steel.</title>
        <authorList>
            <person name="Iino T."/>
            <person name="Shono N."/>
            <person name="Ito K."/>
            <person name="Nakamura R."/>
            <person name="Sueoka K."/>
            <person name="Harayama S."/>
            <person name="Ohkuma M."/>
        </authorList>
    </citation>
    <scope>NUCLEOTIDE SEQUENCE [LARGE SCALE GENOMIC DNA]</scope>
    <source>
        <strain evidence="4 7">MIC1-1</strain>
    </source>
</reference>
<dbReference type="OrthoDB" id="1431064at2"/>
<dbReference type="PANTHER" id="PTHR43877">
    <property type="entry name" value="AMINOALKYLPHOSPHONATE N-ACETYLTRANSFERASE-RELATED-RELATED"/>
    <property type="match status" value="1"/>
</dbReference>
<dbReference type="PROSITE" id="PS51186">
    <property type="entry name" value="GNAT"/>
    <property type="match status" value="1"/>
</dbReference>
<dbReference type="InterPro" id="IPR016181">
    <property type="entry name" value="Acyl_CoA_acyltransferase"/>
</dbReference>
<name>A0A2P8CDY2_9BACT</name>